<evidence type="ECO:0000256" key="14">
    <source>
        <dbReference type="ARBA" id="ARBA00023180"/>
    </source>
</evidence>
<keyword evidence="14" id="KW-0325">Glycoprotein</keyword>
<dbReference type="PROSITE" id="PS00452">
    <property type="entry name" value="GUANYLATE_CYCLASE_1"/>
    <property type="match status" value="1"/>
</dbReference>
<evidence type="ECO:0000256" key="2">
    <source>
        <dbReference type="ARBA" id="ARBA00001946"/>
    </source>
</evidence>
<keyword evidence="5 18" id="KW-0812">Transmembrane</keyword>
<dbReference type="GO" id="GO:0005886">
    <property type="term" value="C:plasma membrane"/>
    <property type="evidence" value="ECO:0007669"/>
    <property type="project" value="TreeGrafter"/>
</dbReference>
<accession>A0A3S3SLH6</accession>
<evidence type="ECO:0000256" key="3">
    <source>
        <dbReference type="ARBA" id="ARBA00004141"/>
    </source>
</evidence>
<keyword evidence="11 18" id="KW-1133">Transmembrane helix</keyword>
<proteinExistence type="inferred from homology"/>
<reference evidence="20 21" key="1">
    <citation type="journal article" date="2018" name="Gigascience">
        <title>Genomes of trombidid mites reveal novel predicted allergens and laterally-transferred genes associated with secondary metabolism.</title>
        <authorList>
            <person name="Dong X."/>
            <person name="Chaisiri K."/>
            <person name="Xia D."/>
            <person name="Armstrong S.D."/>
            <person name="Fang Y."/>
            <person name="Donnelly M.J."/>
            <person name="Kadowaki T."/>
            <person name="McGarry J.W."/>
            <person name="Darby A.C."/>
            <person name="Makepeace B.L."/>
        </authorList>
    </citation>
    <scope>NUCLEOTIDE SEQUENCE [LARGE SCALE GENOMIC DNA]</scope>
    <source>
        <strain evidence="20">UoL-WK</strain>
    </source>
</reference>
<name>A0A3S3SLH6_9ACAR</name>
<evidence type="ECO:0000256" key="18">
    <source>
        <dbReference type="SAM" id="Phobius"/>
    </source>
</evidence>
<dbReference type="FunFam" id="3.30.70.1230:FF:000001">
    <property type="entry name" value="Adenylate cyclase"/>
    <property type="match status" value="1"/>
</dbReference>
<comment type="catalytic activity">
    <reaction evidence="1">
        <text>ATP = 3',5'-cyclic AMP + diphosphate</text>
        <dbReference type="Rhea" id="RHEA:15389"/>
        <dbReference type="ChEBI" id="CHEBI:30616"/>
        <dbReference type="ChEBI" id="CHEBI:33019"/>
        <dbReference type="ChEBI" id="CHEBI:58165"/>
        <dbReference type="EC" id="4.6.1.1"/>
    </reaction>
</comment>
<dbReference type="SMART" id="SM00044">
    <property type="entry name" value="CYCc"/>
    <property type="match status" value="2"/>
</dbReference>
<comment type="cofactor">
    <cofactor evidence="2">
        <name>Mg(2+)</name>
        <dbReference type="ChEBI" id="CHEBI:18420"/>
    </cofactor>
</comment>
<dbReference type="AlphaFoldDB" id="A0A3S3SLH6"/>
<keyword evidence="7" id="KW-0677">Repeat</keyword>
<sequence length="945" mass="108283">HLTRLHSIRSQSESSIFSDTISSNLSHKYDKIDKSWSLKHLKNEFVSKDSERLFSKYQIRLQHNFFMVSLMLNIGFNLVAITMYFLDKPPDVFPGPAIIRISSLIVFISFFILTCLDELWLRPKSSRIIAAVTVLIAMISAEYGDMLFVLAGDTKSFSMGKIRPTFYMILINHVFLPFPSKIYACISTAWIIVLELLITTLSRFQLYCDCSLNEAIRFTVADAVFHLMSGCIGFFLMYALEIANRKAFLDHRSCVESKIKLDHETEQQNQLLGSCIPKHLTERVREDIRTIIQTVNTDQKIPHRPFNELYVEKYKNVTILYADIVNSMILAAKLDANDLVETLNELFGRFDESAERNNCLRIKLLGDCYYCVSGVPYHDQNHALNCVRMGLEMIRIICTVREARDLNVDMRIGVHSGMVLSGLIGLQKWQYDIWSIDCMIASLMEHQGVPGRVHCTKTTLDLIPKNCLQEFDIEERRNENDEITFLISTSKNKTITEESMSPVSRRKGQTDKLTAHISKLRRRSSYHSITLNAEQAELLESLQKYREMVKSVNQRLEENIDEMPIGKKVQWFHPQGINPLFLTFMSTENASLWKLEKQFAVQRDPLYKYYLYCSFIILLHLLSDIGVDNHQSLHSCQSLAEIFIQHNLSGRLHNVIALELFHFGHLYYMLTVVLLLHVFDRQVEYILRLGFQWTVRLEKETKKAMAMGEINQILLENILPIHVAERYLYSSSAKCGKLYHESYDSIAVMFASIPNYVNFYTETSINDEGLKCLQLLNEIICDFDKLLSHPSFPRIEKIKTIGSTYMAAAGLQPGRGSTDSEVSFEDVTLNVVQLVRFATALMETLQRINKDALQEFKLRVGIAVGPVIAGVVGAAKPQYDIWGDTVNMASRMDSTGIPGRIHVTELVKDILVNCEAYKVECRGLTMVKGKGHMITYLVVTQFDFE</sequence>
<comment type="caution">
    <text evidence="20">The sequence shown here is derived from an EMBL/GenBank/DDBJ whole genome shotgun (WGS) entry which is preliminary data.</text>
</comment>
<dbReference type="PROSITE" id="PS50125">
    <property type="entry name" value="GUANYLATE_CYCLASE_2"/>
    <property type="match status" value="2"/>
</dbReference>
<evidence type="ECO:0000313" key="20">
    <source>
        <dbReference type="EMBL" id="RWS16807.1"/>
    </source>
</evidence>
<dbReference type="GO" id="GO:0004016">
    <property type="term" value="F:adenylate cyclase activity"/>
    <property type="evidence" value="ECO:0007669"/>
    <property type="project" value="UniProtKB-EC"/>
</dbReference>
<keyword evidence="17" id="KW-0175">Coiled coil</keyword>
<evidence type="ECO:0000256" key="12">
    <source>
        <dbReference type="ARBA" id="ARBA00022998"/>
    </source>
</evidence>
<keyword evidence="13 18" id="KW-0472">Membrane</keyword>
<feature type="non-terminal residue" evidence="20">
    <location>
        <position position="945"/>
    </location>
</feature>
<comment type="similarity">
    <text evidence="16">Belongs to the adenylyl cyclase class-4/guanylyl cyclase family.</text>
</comment>
<evidence type="ECO:0000256" key="9">
    <source>
        <dbReference type="ARBA" id="ARBA00022840"/>
    </source>
</evidence>
<evidence type="ECO:0000256" key="5">
    <source>
        <dbReference type="ARBA" id="ARBA00022692"/>
    </source>
</evidence>
<dbReference type="GO" id="GO:0035556">
    <property type="term" value="P:intracellular signal transduction"/>
    <property type="evidence" value="ECO:0007669"/>
    <property type="project" value="InterPro"/>
</dbReference>
<evidence type="ECO:0000256" key="4">
    <source>
        <dbReference type="ARBA" id="ARBA00012201"/>
    </source>
</evidence>
<keyword evidence="8" id="KW-0547">Nucleotide-binding</keyword>
<dbReference type="GO" id="GO:0005524">
    <property type="term" value="F:ATP binding"/>
    <property type="evidence" value="ECO:0007669"/>
    <property type="project" value="UniProtKB-KW"/>
</dbReference>
<dbReference type="InterPro" id="IPR001054">
    <property type="entry name" value="A/G_cyclase"/>
</dbReference>
<keyword evidence="6" id="KW-0479">Metal-binding</keyword>
<keyword evidence="9" id="KW-0067">ATP-binding</keyword>
<evidence type="ECO:0000259" key="19">
    <source>
        <dbReference type="PROSITE" id="PS50125"/>
    </source>
</evidence>
<dbReference type="Pfam" id="PF00211">
    <property type="entry name" value="Guanylate_cyc"/>
    <property type="match status" value="2"/>
</dbReference>
<dbReference type="STRING" id="1965070.A0A3S3SLH6"/>
<dbReference type="PANTHER" id="PTHR45627:SF23">
    <property type="entry name" value="AT30656P-RELATED"/>
    <property type="match status" value="1"/>
</dbReference>
<gene>
    <name evidence="20" type="ORF">B4U79_15851</name>
</gene>
<dbReference type="Gene3D" id="3.30.70.1230">
    <property type="entry name" value="Nucleotide cyclase"/>
    <property type="match status" value="2"/>
</dbReference>
<dbReference type="SUPFAM" id="SSF55073">
    <property type="entry name" value="Nucleotide cyclase"/>
    <property type="match status" value="2"/>
</dbReference>
<feature type="transmembrane region" description="Helical" evidence="18">
    <location>
        <begin position="224"/>
        <end position="243"/>
    </location>
</feature>
<dbReference type="InterPro" id="IPR032628">
    <property type="entry name" value="AC_N"/>
</dbReference>
<dbReference type="OrthoDB" id="10261550at2759"/>
<feature type="transmembrane region" description="Helical" evidence="18">
    <location>
        <begin position="97"/>
        <end position="116"/>
    </location>
</feature>
<evidence type="ECO:0000256" key="16">
    <source>
        <dbReference type="RuleBase" id="RU000405"/>
    </source>
</evidence>
<dbReference type="FunFam" id="3.30.70.1230:FF:000024">
    <property type="entry name" value="ACXA, isoform A"/>
    <property type="match status" value="1"/>
</dbReference>
<evidence type="ECO:0000256" key="15">
    <source>
        <dbReference type="ARBA" id="ARBA00023239"/>
    </source>
</evidence>
<dbReference type="EMBL" id="NCKU01000164">
    <property type="protein sequence ID" value="RWS16807.1"/>
    <property type="molecule type" value="Genomic_DNA"/>
</dbReference>
<evidence type="ECO:0000256" key="13">
    <source>
        <dbReference type="ARBA" id="ARBA00023136"/>
    </source>
</evidence>
<evidence type="ECO:0000256" key="7">
    <source>
        <dbReference type="ARBA" id="ARBA00022737"/>
    </source>
</evidence>
<evidence type="ECO:0000256" key="11">
    <source>
        <dbReference type="ARBA" id="ARBA00022989"/>
    </source>
</evidence>
<dbReference type="Pfam" id="PF16214">
    <property type="entry name" value="AC_N"/>
    <property type="match status" value="1"/>
</dbReference>
<dbReference type="GO" id="GO:0006171">
    <property type="term" value="P:cAMP biosynthetic process"/>
    <property type="evidence" value="ECO:0007669"/>
    <property type="project" value="UniProtKB-KW"/>
</dbReference>
<evidence type="ECO:0000256" key="1">
    <source>
        <dbReference type="ARBA" id="ARBA00001593"/>
    </source>
</evidence>
<keyword evidence="21" id="KW-1185">Reference proteome</keyword>
<dbReference type="CDD" id="cd07302">
    <property type="entry name" value="CHD"/>
    <property type="match status" value="2"/>
</dbReference>
<dbReference type="InterPro" id="IPR018297">
    <property type="entry name" value="A/G_cyclase_CS"/>
</dbReference>
<feature type="domain" description="Guanylate cyclase" evidence="19">
    <location>
        <begin position="318"/>
        <end position="445"/>
    </location>
</feature>
<protein>
    <recommendedName>
        <fullName evidence="4">adenylate cyclase</fullName>
        <ecNumber evidence="4">4.6.1.1</ecNumber>
    </recommendedName>
</protein>
<dbReference type="InterPro" id="IPR029787">
    <property type="entry name" value="Nucleotide_cyclase"/>
</dbReference>
<feature type="transmembrane region" description="Helical" evidence="18">
    <location>
        <begin position="128"/>
        <end position="151"/>
    </location>
</feature>
<feature type="transmembrane region" description="Helical" evidence="18">
    <location>
        <begin position="65"/>
        <end position="85"/>
    </location>
</feature>
<evidence type="ECO:0000256" key="8">
    <source>
        <dbReference type="ARBA" id="ARBA00022741"/>
    </source>
</evidence>
<dbReference type="EC" id="4.6.1.1" evidence="4"/>
<keyword evidence="10" id="KW-0460">Magnesium</keyword>
<evidence type="ECO:0000256" key="6">
    <source>
        <dbReference type="ARBA" id="ARBA00022723"/>
    </source>
</evidence>
<organism evidence="20 21">
    <name type="scientific">Dinothrombium tinctorium</name>
    <dbReference type="NCBI Taxonomy" id="1965070"/>
    <lineage>
        <taxon>Eukaryota</taxon>
        <taxon>Metazoa</taxon>
        <taxon>Ecdysozoa</taxon>
        <taxon>Arthropoda</taxon>
        <taxon>Chelicerata</taxon>
        <taxon>Arachnida</taxon>
        <taxon>Acari</taxon>
        <taxon>Acariformes</taxon>
        <taxon>Trombidiformes</taxon>
        <taxon>Prostigmata</taxon>
        <taxon>Anystina</taxon>
        <taxon>Parasitengona</taxon>
        <taxon>Trombidioidea</taxon>
        <taxon>Trombidiidae</taxon>
        <taxon>Dinothrombium</taxon>
    </lineage>
</organism>
<feature type="domain" description="Guanylate cyclase" evidence="19">
    <location>
        <begin position="747"/>
        <end position="893"/>
    </location>
</feature>
<feature type="transmembrane region" description="Helical" evidence="18">
    <location>
        <begin position="182"/>
        <end position="204"/>
    </location>
</feature>
<keyword evidence="15 16" id="KW-0456">Lyase</keyword>
<dbReference type="GO" id="GO:0007189">
    <property type="term" value="P:adenylate cyclase-activating G protein-coupled receptor signaling pathway"/>
    <property type="evidence" value="ECO:0007669"/>
    <property type="project" value="TreeGrafter"/>
</dbReference>
<keyword evidence="12" id="KW-0115">cAMP biosynthesis</keyword>
<evidence type="ECO:0000256" key="10">
    <source>
        <dbReference type="ARBA" id="ARBA00022842"/>
    </source>
</evidence>
<evidence type="ECO:0000256" key="17">
    <source>
        <dbReference type="SAM" id="Coils"/>
    </source>
</evidence>
<feature type="coiled-coil region" evidence="17">
    <location>
        <begin position="535"/>
        <end position="562"/>
    </location>
</feature>
<evidence type="ECO:0000313" key="21">
    <source>
        <dbReference type="Proteomes" id="UP000285301"/>
    </source>
</evidence>
<dbReference type="GO" id="GO:0046872">
    <property type="term" value="F:metal ion binding"/>
    <property type="evidence" value="ECO:0007669"/>
    <property type="project" value="UniProtKB-KW"/>
</dbReference>
<comment type="subcellular location">
    <subcellularLocation>
        <location evidence="3">Membrane</location>
        <topology evidence="3">Multi-pass membrane protein</topology>
    </subcellularLocation>
</comment>
<dbReference type="Proteomes" id="UP000285301">
    <property type="component" value="Unassembled WGS sequence"/>
</dbReference>
<dbReference type="PANTHER" id="PTHR45627">
    <property type="entry name" value="ADENYLATE CYCLASE TYPE 1"/>
    <property type="match status" value="1"/>
</dbReference>
<feature type="non-terminal residue" evidence="20">
    <location>
        <position position="1"/>
    </location>
</feature>